<dbReference type="CDD" id="cd04905">
    <property type="entry name" value="ACT_CM-PDT"/>
    <property type="match status" value="1"/>
</dbReference>
<keyword evidence="6" id="KW-0456">Lyase</keyword>
<feature type="domain" description="ACT" evidence="10">
    <location>
        <begin position="232"/>
        <end position="310"/>
    </location>
</feature>
<feature type="region of interest" description="Disordered" evidence="8">
    <location>
        <begin position="190"/>
        <end position="222"/>
    </location>
</feature>
<dbReference type="Pfam" id="PF00800">
    <property type="entry name" value="PDT"/>
    <property type="match status" value="1"/>
</dbReference>
<feature type="compositionally biased region" description="Acidic residues" evidence="8">
    <location>
        <begin position="198"/>
        <end position="208"/>
    </location>
</feature>
<gene>
    <name evidence="11" type="ORF">Daesc_008534</name>
</gene>
<evidence type="ECO:0000256" key="8">
    <source>
        <dbReference type="SAM" id="MobiDB-lite"/>
    </source>
</evidence>
<dbReference type="InterPro" id="IPR002912">
    <property type="entry name" value="ACT_dom"/>
</dbReference>
<dbReference type="GO" id="GO:0009094">
    <property type="term" value="P:L-phenylalanine biosynthetic process"/>
    <property type="evidence" value="ECO:0007669"/>
    <property type="project" value="UniProtKB-KW"/>
</dbReference>
<dbReference type="GO" id="GO:0004664">
    <property type="term" value="F:prephenate dehydratase activity"/>
    <property type="evidence" value="ECO:0007669"/>
    <property type="project" value="UniProtKB-EC"/>
</dbReference>
<keyword evidence="5" id="KW-0584">Phenylalanine biosynthesis</keyword>
<dbReference type="SUPFAM" id="SSF53850">
    <property type="entry name" value="Periplasmic binding protein-like II"/>
    <property type="match status" value="1"/>
</dbReference>
<dbReference type="PROSITE" id="PS51671">
    <property type="entry name" value="ACT"/>
    <property type="match status" value="1"/>
</dbReference>
<comment type="caution">
    <text evidence="11">The sequence shown here is derived from an EMBL/GenBank/DDBJ whole genome shotgun (WGS) entry which is preliminary data.</text>
</comment>
<evidence type="ECO:0000313" key="12">
    <source>
        <dbReference type="Proteomes" id="UP001369815"/>
    </source>
</evidence>
<dbReference type="InterPro" id="IPR001086">
    <property type="entry name" value="Preph_deHydtase"/>
</dbReference>
<keyword evidence="12" id="KW-1185">Reference proteome</keyword>
<evidence type="ECO:0000256" key="6">
    <source>
        <dbReference type="ARBA" id="ARBA00023239"/>
    </source>
</evidence>
<evidence type="ECO:0000259" key="9">
    <source>
        <dbReference type="PROSITE" id="PS51171"/>
    </source>
</evidence>
<evidence type="ECO:0000256" key="4">
    <source>
        <dbReference type="ARBA" id="ARBA00023141"/>
    </source>
</evidence>
<comment type="catalytic activity">
    <reaction evidence="7">
        <text>prephenate + H(+) = 3-phenylpyruvate + CO2 + H2O</text>
        <dbReference type="Rhea" id="RHEA:21648"/>
        <dbReference type="ChEBI" id="CHEBI:15377"/>
        <dbReference type="ChEBI" id="CHEBI:15378"/>
        <dbReference type="ChEBI" id="CHEBI:16526"/>
        <dbReference type="ChEBI" id="CHEBI:18005"/>
        <dbReference type="ChEBI" id="CHEBI:29934"/>
        <dbReference type="EC" id="4.2.1.51"/>
    </reaction>
</comment>
<comment type="pathway">
    <text evidence="1">Amino-acid biosynthesis; L-phenylalanine biosynthesis; phenylpyruvate from prephenate: step 1/1.</text>
</comment>
<evidence type="ECO:0000313" key="11">
    <source>
        <dbReference type="EMBL" id="KAK6950208.1"/>
    </source>
</evidence>
<evidence type="ECO:0000256" key="3">
    <source>
        <dbReference type="ARBA" id="ARBA00022605"/>
    </source>
</evidence>
<dbReference type="EMBL" id="JBANMG010000008">
    <property type="protein sequence ID" value="KAK6950208.1"/>
    <property type="molecule type" value="Genomic_DNA"/>
</dbReference>
<dbReference type="Gene3D" id="3.30.70.260">
    <property type="match status" value="1"/>
</dbReference>
<proteinExistence type="predicted"/>
<feature type="domain" description="Prephenate dehydratase" evidence="9">
    <location>
        <begin position="1"/>
        <end position="188"/>
    </location>
</feature>
<protein>
    <recommendedName>
        <fullName evidence="2">prephenate dehydratase</fullName>
        <ecNumber evidence="2">4.2.1.51</ecNumber>
    </recommendedName>
</protein>
<dbReference type="PIRSF" id="PIRSF001500">
    <property type="entry name" value="Chor_mut_pdt_Ppr"/>
    <property type="match status" value="1"/>
</dbReference>
<dbReference type="Proteomes" id="UP001369815">
    <property type="component" value="Unassembled WGS sequence"/>
</dbReference>
<evidence type="ECO:0000256" key="7">
    <source>
        <dbReference type="ARBA" id="ARBA00047848"/>
    </source>
</evidence>
<keyword evidence="3" id="KW-0028">Amino-acid biosynthesis</keyword>
<organism evidence="11 12">
    <name type="scientific">Daldinia eschscholtzii</name>
    <dbReference type="NCBI Taxonomy" id="292717"/>
    <lineage>
        <taxon>Eukaryota</taxon>
        <taxon>Fungi</taxon>
        <taxon>Dikarya</taxon>
        <taxon>Ascomycota</taxon>
        <taxon>Pezizomycotina</taxon>
        <taxon>Sordariomycetes</taxon>
        <taxon>Xylariomycetidae</taxon>
        <taxon>Xylariales</taxon>
        <taxon>Hypoxylaceae</taxon>
        <taxon>Daldinia</taxon>
    </lineage>
</organism>
<dbReference type="SUPFAM" id="SSF55021">
    <property type="entry name" value="ACT-like"/>
    <property type="match status" value="1"/>
</dbReference>
<reference evidence="11 12" key="1">
    <citation type="journal article" date="2024" name="Front Chem Biol">
        <title>Unveiling the potential of Daldinia eschscholtzii MFLUCC 19-0629 through bioactivity and bioinformatics studies for enhanced sustainable agriculture production.</title>
        <authorList>
            <person name="Brooks S."/>
            <person name="Weaver J.A."/>
            <person name="Klomchit A."/>
            <person name="Alharthi S.A."/>
            <person name="Onlamun T."/>
            <person name="Nurani R."/>
            <person name="Vong T.K."/>
            <person name="Alberti F."/>
            <person name="Greco C."/>
        </authorList>
    </citation>
    <scope>NUCLEOTIDE SEQUENCE [LARGE SCALE GENOMIC DNA]</scope>
    <source>
        <strain evidence="11">MFLUCC 19-0629</strain>
    </source>
</reference>
<sequence length="315" mass="34796">MESTGEKHQENGLGAKPTVCFLDTIKDIFDTTQSGLATCGVVPFENSTNGSVVFTLDQIADRTGEYPDLSVCAEIYFDVHHCLVGRKQQQGEVEGQGQGGGLAHVERVYSHPQAFGQCTKFLREKLRGVETVDVSSTSRAATLARDDPSGSSAAVSSAVAAQLLGLDILARNIEDREDNTTRFFVLRRRDNSRSSSSNDDDEVPELEEVLTARRRRDHGGDRDIYSHTKSLASFTVPHRSPGALADVLECFRRARLNLTSINSRPSLAQPFQYVFFVEFEGHRLRDPEGRVADALANVAAVAQSCRWWGSWDNMR</sequence>
<dbReference type="PANTHER" id="PTHR21022:SF19">
    <property type="entry name" value="PREPHENATE DEHYDRATASE-RELATED"/>
    <property type="match status" value="1"/>
</dbReference>
<dbReference type="InterPro" id="IPR045865">
    <property type="entry name" value="ACT-like_dom_sf"/>
</dbReference>
<evidence type="ECO:0000256" key="1">
    <source>
        <dbReference type="ARBA" id="ARBA00004741"/>
    </source>
</evidence>
<name>A0AAX6MBY8_9PEZI</name>
<dbReference type="InterPro" id="IPR008242">
    <property type="entry name" value="Chor_mutase/pphenate_deHydtase"/>
</dbReference>
<dbReference type="Gene3D" id="3.40.190.10">
    <property type="entry name" value="Periplasmic binding protein-like II"/>
    <property type="match status" value="2"/>
</dbReference>
<dbReference type="EC" id="4.2.1.51" evidence="2"/>
<dbReference type="PANTHER" id="PTHR21022">
    <property type="entry name" value="PREPHENATE DEHYDRATASE P PROTEIN"/>
    <property type="match status" value="1"/>
</dbReference>
<dbReference type="PROSITE" id="PS51171">
    <property type="entry name" value="PREPHENATE_DEHYDR_3"/>
    <property type="match status" value="1"/>
</dbReference>
<keyword evidence="4" id="KW-0057">Aromatic amino acid biosynthesis</keyword>
<evidence type="ECO:0000259" key="10">
    <source>
        <dbReference type="PROSITE" id="PS51671"/>
    </source>
</evidence>
<evidence type="ECO:0000256" key="5">
    <source>
        <dbReference type="ARBA" id="ARBA00023222"/>
    </source>
</evidence>
<evidence type="ECO:0000256" key="2">
    <source>
        <dbReference type="ARBA" id="ARBA00013147"/>
    </source>
</evidence>
<dbReference type="CDD" id="cd13532">
    <property type="entry name" value="PBP2_PDT_like"/>
    <property type="match status" value="1"/>
</dbReference>
<accession>A0AAX6MBY8</accession>
<dbReference type="FunFam" id="3.40.190.10:FF:000034">
    <property type="entry name" value="Chorismate mutase/prephenate dehydratase"/>
    <property type="match status" value="1"/>
</dbReference>
<dbReference type="AlphaFoldDB" id="A0AAX6MBY8"/>
<dbReference type="GO" id="GO:0005737">
    <property type="term" value="C:cytoplasm"/>
    <property type="evidence" value="ECO:0007669"/>
    <property type="project" value="TreeGrafter"/>
</dbReference>